<feature type="domain" description="Major facilitator superfamily (MFS) profile" evidence="16">
    <location>
        <begin position="23"/>
        <end position="572"/>
    </location>
</feature>
<evidence type="ECO:0000259" key="16">
    <source>
        <dbReference type="PROSITE" id="PS50850"/>
    </source>
</evidence>
<evidence type="ECO:0000256" key="15">
    <source>
        <dbReference type="SAM" id="Phobius"/>
    </source>
</evidence>
<keyword evidence="7 15" id="KW-0472">Membrane</keyword>
<dbReference type="PANTHER" id="PTHR48020">
    <property type="entry name" value="PROTON MYO-INOSITOL COTRANSPORTER"/>
    <property type="match status" value="1"/>
</dbReference>
<feature type="transmembrane region" description="Helical" evidence="15">
    <location>
        <begin position="18"/>
        <end position="36"/>
    </location>
</feature>
<comment type="catalytic activity">
    <reaction evidence="13">
        <text>D-fructose(out) = D-fructose(in)</text>
        <dbReference type="Rhea" id="RHEA:60372"/>
        <dbReference type="ChEBI" id="CHEBI:37721"/>
    </reaction>
    <physiologicalReaction direction="left-to-right" evidence="13">
        <dbReference type="Rhea" id="RHEA:60373"/>
    </physiologicalReaction>
</comment>
<organism evidence="17 18">
    <name type="scientific">Tetrahymena thermophila (strain SB210)</name>
    <dbReference type="NCBI Taxonomy" id="312017"/>
    <lineage>
        <taxon>Eukaryota</taxon>
        <taxon>Sar</taxon>
        <taxon>Alveolata</taxon>
        <taxon>Ciliophora</taxon>
        <taxon>Intramacronucleata</taxon>
        <taxon>Oligohymenophorea</taxon>
        <taxon>Hymenostomatida</taxon>
        <taxon>Tetrahymenina</taxon>
        <taxon>Tetrahymenidae</taxon>
        <taxon>Tetrahymena</taxon>
    </lineage>
</organism>
<dbReference type="PROSITE" id="PS50850">
    <property type="entry name" value="MFS"/>
    <property type="match status" value="1"/>
</dbReference>
<dbReference type="InParanoid" id="Q247Y7"/>
<evidence type="ECO:0000256" key="2">
    <source>
        <dbReference type="ARBA" id="ARBA00010992"/>
    </source>
</evidence>
<comment type="catalytic activity">
    <reaction evidence="11">
        <text>D-mannose(out) = D-mannose(in)</text>
        <dbReference type="Rhea" id="RHEA:78391"/>
        <dbReference type="ChEBI" id="CHEBI:4208"/>
    </reaction>
    <physiologicalReaction direction="left-to-right" evidence="11">
        <dbReference type="Rhea" id="RHEA:78392"/>
    </physiologicalReaction>
</comment>
<feature type="transmembrane region" description="Helical" evidence="15">
    <location>
        <begin position="460"/>
        <end position="481"/>
    </location>
</feature>
<dbReference type="InterPro" id="IPR005828">
    <property type="entry name" value="MFS_sugar_transport-like"/>
</dbReference>
<dbReference type="GeneID" id="7830403"/>
<dbReference type="GO" id="GO:0022857">
    <property type="term" value="F:transmembrane transporter activity"/>
    <property type="evidence" value="ECO:0007669"/>
    <property type="project" value="InterPro"/>
</dbReference>
<comment type="catalytic activity">
    <reaction evidence="9">
        <text>D-glucose(out) = D-glucose(in)</text>
        <dbReference type="Rhea" id="RHEA:60376"/>
        <dbReference type="ChEBI" id="CHEBI:4167"/>
    </reaction>
    <physiologicalReaction direction="left-to-right" evidence="9">
        <dbReference type="Rhea" id="RHEA:60377"/>
    </physiologicalReaction>
</comment>
<evidence type="ECO:0000256" key="1">
    <source>
        <dbReference type="ARBA" id="ARBA00004141"/>
    </source>
</evidence>
<dbReference type="Proteomes" id="UP000009168">
    <property type="component" value="Unassembled WGS sequence"/>
</dbReference>
<feature type="transmembrane region" description="Helical" evidence="15">
    <location>
        <begin position="60"/>
        <end position="81"/>
    </location>
</feature>
<dbReference type="Pfam" id="PF00083">
    <property type="entry name" value="Sugar_tr"/>
    <property type="match status" value="2"/>
</dbReference>
<dbReference type="AlphaFoldDB" id="Q247Y7"/>
<dbReference type="PRINTS" id="PR00171">
    <property type="entry name" value="SUGRTRNSPORT"/>
</dbReference>
<dbReference type="InterPro" id="IPR005829">
    <property type="entry name" value="Sugar_transporter_CS"/>
</dbReference>
<feature type="transmembrane region" description="Helical" evidence="15">
    <location>
        <begin position="395"/>
        <end position="420"/>
    </location>
</feature>
<feature type="transmembrane region" description="Helical" evidence="15">
    <location>
        <begin position="125"/>
        <end position="145"/>
    </location>
</feature>
<comment type="catalytic activity">
    <reaction evidence="10">
        <text>D-xylose(out) = D-xylose(in)</text>
        <dbReference type="Rhea" id="RHEA:78427"/>
        <dbReference type="ChEBI" id="CHEBI:53455"/>
    </reaction>
    <physiologicalReaction direction="left-to-right" evidence="10">
        <dbReference type="Rhea" id="RHEA:78428"/>
    </physiologicalReaction>
</comment>
<protein>
    <recommendedName>
        <fullName evidence="14">Hexose transporter 1</fullName>
    </recommendedName>
</protein>
<evidence type="ECO:0000313" key="18">
    <source>
        <dbReference type="Proteomes" id="UP000009168"/>
    </source>
</evidence>
<evidence type="ECO:0000256" key="6">
    <source>
        <dbReference type="ARBA" id="ARBA00022989"/>
    </source>
</evidence>
<keyword evidence="6 15" id="KW-1133">Transmembrane helix</keyword>
<evidence type="ECO:0000256" key="3">
    <source>
        <dbReference type="ARBA" id="ARBA00011738"/>
    </source>
</evidence>
<name>Q247Y7_TETTS</name>
<feature type="transmembrane region" description="Helical" evidence="15">
    <location>
        <begin position="546"/>
        <end position="565"/>
    </location>
</feature>
<proteinExistence type="inferred from homology"/>
<dbReference type="KEGG" id="tet:TTHERM_00532820"/>
<feature type="transmembrane region" description="Helical" evidence="15">
    <location>
        <begin position="519"/>
        <end position="540"/>
    </location>
</feature>
<comment type="catalytic activity">
    <reaction evidence="12">
        <text>D-glucosamine(out) = D-glucosamine(in)</text>
        <dbReference type="Rhea" id="RHEA:78423"/>
        <dbReference type="ChEBI" id="CHEBI:58723"/>
    </reaction>
    <physiologicalReaction direction="left-to-right" evidence="12">
        <dbReference type="Rhea" id="RHEA:78424"/>
    </physiologicalReaction>
</comment>
<accession>Q247Y7</accession>
<dbReference type="Gene3D" id="1.20.1250.20">
    <property type="entry name" value="MFS general substrate transporter like domains"/>
    <property type="match status" value="2"/>
</dbReference>
<evidence type="ECO:0000256" key="9">
    <source>
        <dbReference type="ARBA" id="ARBA00044648"/>
    </source>
</evidence>
<feature type="transmembrane region" description="Helical" evidence="15">
    <location>
        <begin position="432"/>
        <end position="453"/>
    </location>
</feature>
<keyword evidence="4" id="KW-0813">Transport</keyword>
<dbReference type="InterPro" id="IPR020846">
    <property type="entry name" value="MFS_dom"/>
</dbReference>
<comment type="subcellular location">
    <subcellularLocation>
        <location evidence="1">Membrane</location>
        <topology evidence="1">Multi-pass membrane protein</topology>
    </subcellularLocation>
</comment>
<evidence type="ECO:0000256" key="4">
    <source>
        <dbReference type="ARBA" id="ARBA00022448"/>
    </source>
</evidence>
<dbReference type="eggNOG" id="KOG0254">
    <property type="taxonomic scope" value="Eukaryota"/>
</dbReference>
<sequence length="584" mass="66668">MDAIKFDSSYPINQVNQFIVYFRAIIISLGGLFFGYNNGCFNPTQEHISNLNKWYSSFDVALYTGLVTCFLPFGCLFGSLLSNFLLKITQSNLRVCLALTDVIGILGTVIQIIDPNLGNLILGRFLNGVAGGFNTSIVPIYLINFTPVIMRGKTGTFVQSFASLGLFIGLSLGAIQPRYPKVPKVEPKEEFIQNEIDNMDSFHLNLAWRITIGLPILLCFIRLLSLIFIFKEETPIQMVKHNHLRTLRRYLEKCYDKERADLRFKEIVNYANQHIEEDDKLSEGDEIDVNVPIQFSNQANNDQQKNNKNNEYLISMQNHNEQNKEHKYQVQNDTSNHDNLDIKQPKSEKEKFEINLASSNISNHSVEVLENKKIDNSKKQNKLPQIFKSQRRRKMLGVVLQMTTQLSGLNALMFFSSSIFKANSDNPDTVQLYLYIQGFSIFFFTFISIFFIENFGRKKLILGSTFLTLIGLLGIAIFALVDIFVVSFIFIIFFLFGFGIGLGAVVWPFCTELVNKEDLPICSAARWFSALLIGICFRFLVLAIGISGTFFLFFGFTLLAFIYFLKEMKETKGMTIEQVDQMYS</sequence>
<dbReference type="InterPro" id="IPR036259">
    <property type="entry name" value="MFS_trans_sf"/>
</dbReference>
<evidence type="ECO:0000256" key="5">
    <source>
        <dbReference type="ARBA" id="ARBA00022692"/>
    </source>
</evidence>
<dbReference type="InterPro" id="IPR003663">
    <property type="entry name" value="Sugar/inositol_transpt"/>
</dbReference>
<comment type="catalytic activity">
    <reaction evidence="8">
        <text>D-galactose(in) = D-galactose(out)</text>
        <dbReference type="Rhea" id="RHEA:34915"/>
        <dbReference type="ChEBI" id="CHEBI:4139"/>
    </reaction>
    <physiologicalReaction direction="right-to-left" evidence="8">
        <dbReference type="Rhea" id="RHEA:34917"/>
    </physiologicalReaction>
</comment>
<feature type="transmembrane region" description="Helical" evidence="15">
    <location>
        <begin position="487"/>
        <end position="507"/>
    </location>
</feature>
<feature type="transmembrane region" description="Helical" evidence="15">
    <location>
        <begin position="206"/>
        <end position="230"/>
    </location>
</feature>
<evidence type="ECO:0000256" key="8">
    <source>
        <dbReference type="ARBA" id="ARBA00044637"/>
    </source>
</evidence>
<feature type="transmembrane region" description="Helical" evidence="15">
    <location>
        <begin position="93"/>
        <end position="113"/>
    </location>
</feature>
<evidence type="ECO:0000256" key="12">
    <source>
        <dbReference type="ARBA" id="ARBA00044668"/>
    </source>
</evidence>
<keyword evidence="18" id="KW-1185">Reference proteome</keyword>
<evidence type="ECO:0000256" key="14">
    <source>
        <dbReference type="ARBA" id="ARBA00044780"/>
    </source>
</evidence>
<dbReference type="SUPFAM" id="SSF103473">
    <property type="entry name" value="MFS general substrate transporter"/>
    <property type="match status" value="1"/>
</dbReference>
<dbReference type="GO" id="GO:0016020">
    <property type="term" value="C:membrane"/>
    <property type="evidence" value="ECO:0007669"/>
    <property type="project" value="UniProtKB-SubCell"/>
</dbReference>
<feature type="transmembrane region" description="Helical" evidence="15">
    <location>
        <begin position="157"/>
        <end position="175"/>
    </location>
</feature>
<dbReference type="RefSeq" id="XP_001024403.1">
    <property type="nucleotide sequence ID" value="XM_001024403.3"/>
</dbReference>
<keyword evidence="5 15" id="KW-0812">Transmembrane</keyword>
<dbReference type="STRING" id="312017.Q247Y7"/>
<evidence type="ECO:0000313" key="17">
    <source>
        <dbReference type="EMBL" id="EAS04158.1"/>
    </source>
</evidence>
<evidence type="ECO:0000256" key="11">
    <source>
        <dbReference type="ARBA" id="ARBA00044662"/>
    </source>
</evidence>
<dbReference type="OrthoDB" id="6612291at2759"/>
<gene>
    <name evidence="17" type="ORF">TTHERM_00532820</name>
</gene>
<reference evidence="18" key="1">
    <citation type="journal article" date="2006" name="PLoS Biol.">
        <title>Macronuclear genome sequence of the ciliate Tetrahymena thermophila, a model eukaryote.</title>
        <authorList>
            <person name="Eisen J.A."/>
            <person name="Coyne R.S."/>
            <person name="Wu M."/>
            <person name="Wu D."/>
            <person name="Thiagarajan M."/>
            <person name="Wortman J.R."/>
            <person name="Badger J.H."/>
            <person name="Ren Q."/>
            <person name="Amedeo P."/>
            <person name="Jones K.M."/>
            <person name="Tallon L.J."/>
            <person name="Delcher A.L."/>
            <person name="Salzberg S.L."/>
            <person name="Silva J.C."/>
            <person name="Haas B.J."/>
            <person name="Majoros W.H."/>
            <person name="Farzad M."/>
            <person name="Carlton J.M."/>
            <person name="Smith R.K. Jr."/>
            <person name="Garg J."/>
            <person name="Pearlman R.E."/>
            <person name="Karrer K.M."/>
            <person name="Sun L."/>
            <person name="Manning G."/>
            <person name="Elde N.C."/>
            <person name="Turkewitz A.P."/>
            <person name="Asai D.J."/>
            <person name="Wilkes D.E."/>
            <person name="Wang Y."/>
            <person name="Cai H."/>
            <person name="Collins K."/>
            <person name="Stewart B.A."/>
            <person name="Lee S.R."/>
            <person name="Wilamowska K."/>
            <person name="Weinberg Z."/>
            <person name="Ruzzo W.L."/>
            <person name="Wloga D."/>
            <person name="Gaertig J."/>
            <person name="Frankel J."/>
            <person name="Tsao C.-C."/>
            <person name="Gorovsky M.A."/>
            <person name="Keeling P.J."/>
            <person name="Waller R.F."/>
            <person name="Patron N.J."/>
            <person name="Cherry J.M."/>
            <person name="Stover N.A."/>
            <person name="Krieger C.J."/>
            <person name="del Toro C."/>
            <person name="Ryder H.F."/>
            <person name="Williamson S.C."/>
            <person name="Barbeau R.A."/>
            <person name="Hamilton E.P."/>
            <person name="Orias E."/>
        </authorList>
    </citation>
    <scope>NUCLEOTIDE SEQUENCE [LARGE SCALE GENOMIC DNA]</scope>
    <source>
        <strain evidence="18">SB210</strain>
    </source>
</reference>
<comment type="subunit">
    <text evidence="3">Homodimer.</text>
</comment>
<evidence type="ECO:0000256" key="13">
    <source>
        <dbReference type="ARBA" id="ARBA00044710"/>
    </source>
</evidence>
<dbReference type="HOGENOM" id="CLU_001265_30_5_1"/>
<dbReference type="PANTHER" id="PTHR48020:SF12">
    <property type="entry name" value="PROTON MYO-INOSITOL COTRANSPORTER"/>
    <property type="match status" value="1"/>
</dbReference>
<evidence type="ECO:0000256" key="10">
    <source>
        <dbReference type="ARBA" id="ARBA00044656"/>
    </source>
</evidence>
<dbReference type="EMBL" id="GG662455">
    <property type="protein sequence ID" value="EAS04158.1"/>
    <property type="molecule type" value="Genomic_DNA"/>
</dbReference>
<comment type="similarity">
    <text evidence="2">Belongs to the major facilitator superfamily. Sugar transporter (TC 2.A.1.1) family.</text>
</comment>
<dbReference type="PROSITE" id="PS00216">
    <property type="entry name" value="SUGAR_TRANSPORT_1"/>
    <property type="match status" value="1"/>
</dbReference>
<evidence type="ECO:0000256" key="7">
    <source>
        <dbReference type="ARBA" id="ARBA00023136"/>
    </source>
</evidence>
<dbReference type="InterPro" id="IPR050814">
    <property type="entry name" value="Myo-inositol_Transporter"/>
</dbReference>